<proteinExistence type="predicted"/>
<dbReference type="PANTHER" id="PTHR44329:SF214">
    <property type="entry name" value="PROTEIN KINASE DOMAIN-CONTAINING PROTEIN"/>
    <property type="match status" value="1"/>
</dbReference>
<dbReference type="Proteomes" id="UP000807306">
    <property type="component" value="Unassembled WGS sequence"/>
</dbReference>
<dbReference type="SMART" id="SM00220">
    <property type="entry name" value="S_TKc"/>
    <property type="match status" value="1"/>
</dbReference>
<accession>A0A9P6ECC3</accession>
<dbReference type="InterPro" id="IPR051681">
    <property type="entry name" value="Ser/Thr_Kinases-Pseudokinases"/>
</dbReference>
<dbReference type="Pfam" id="PF07714">
    <property type="entry name" value="PK_Tyr_Ser-Thr"/>
    <property type="match status" value="1"/>
</dbReference>
<evidence type="ECO:0000313" key="2">
    <source>
        <dbReference type="EMBL" id="KAF9526303.1"/>
    </source>
</evidence>
<dbReference type="Pfam" id="PF05699">
    <property type="entry name" value="Dimer_Tnp_hAT"/>
    <property type="match status" value="1"/>
</dbReference>
<reference evidence="2" key="1">
    <citation type="submission" date="2020-11" db="EMBL/GenBank/DDBJ databases">
        <authorList>
            <consortium name="DOE Joint Genome Institute"/>
            <person name="Ahrendt S."/>
            <person name="Riley R."/>
            <person name="Andreopoulos W."/>
            <person name="Labutti K."/>
            <person name="Pangilinan J."/>
            <person name="Ruiz-Duenas F.J."/>
            <person name="Barrasa J.M."/>
            <person name="Sanchez-Garcia M."/>
            <person name="Camarero S."/>
            <person name="Miyauchi S."/>
            <person name="Serrano A."/>
            <person name="Linde D."/>
            <person name="Babiker R."/>
            <person name="Drula E."/>
            <person name="Ayuso-Fernandez I."/>
            <person name="Pacheco R."/>
            <person name="Padilla G."/>
            <person name="Ferreira P."/>
            <person name="Barriuso J."/>
            <person name="Kellner H."/>
            <person name="Castanera R."/>
            <person name="Alfaro M."/>
            <person name="Ramirez L."/>
            <person name="Pisabarro A.G."/>
            <person name="Kuo A."/>
            <person name="Tritt A."/>
            <person name="Lipzen A."/>
            <person name="He G."/>
            <person name="Yan M."/>
            <person name="Ng V."/>
            <person name="Cullen D."/>
            <person name="Martin F."/>
            <person name="Rosso M.-N."/>
            <person name="Henrissat B."/>
            <person name="Hibbett D."/>
            <person name="Martinez A.T."/>
            <person name="Grigoriev I.V."/>
        </authorList>
    </citation>
    <scope>NUCLEOTIDE SEQUENCE</scope>
    <source>
        <strain evidence="2">CBS 506.95</strain>
    </source>
</reference>
<protein>
    <recommendedName>
        <fullName evidence="1">Protein kinase domain-containing protein</fullName>
    </recommendedName>
</protein>
<dbReference type="OrthoDB" id="3262464at2759"/>
<dbReference type="PROSITE" id="PS50011">
    <property type="entry name" value="PROTEIN_KINASE_DOM"/>
    <property type="match status" value="1"/>
</dbReference>
<dbReference type="GO" id="GO:0005524">
    <property type="term" value="F:ATP binding"/>
    <property type="evidence" value="ECO:0007669"/>
    <property type="project" value="InterPro"/>
</dbReference>
<dbReference type="InterPro" id="IPR011009">
    <property type="entry name" value="Kinase-like_dom_sf"/>
</dbReference>
<dbReference type="InterPro" id="IPR001245">
    <property type="entry name" value="Ser-Thr/Tyr_kinase_cat_dom"/>
</dbReference>
<dbReference type="InterPro" id="IPR008906">
    <property type="entry name" value="HATC_C_dom"/>
</dbReference>
<dbReference type="PANTHER" id="PTHR44329">
    <property type="entry name" value="SERINE/THREONINE-PROTEIN KINASE TNNI3K-RELATED"/>
    <property type="match status" value="1"/>
</dbReference>
<gene>
    <name evidence="2" type="ORF">CPB83DRAFT_908555</name>
</gene>
<name>A0A9P6ECC3_9AGAR</name>
<dbReference type="SUPFAM" id="SSF53098">
    <property type="entry name" value="Ribonuclease H-like"/>
    <property type="match status" value="1"/>
</dbReference>
<dbReference type="AlphaFoldDB" id="A0A9P6ECC3"/>
<dbReference type="GO" id="GO:0046983">
    <property type="term" value="F:protein dimerization activity"/>
    <property type="evidence" value="ECO:0007669"/>
    <property type="project" value="InterPro"/>
</dbReference>
<feature type="domain" description="Protein kinase" evidence="1">
    <location>
        <begin position="477"/>
        <end position="749"/>
    </location>
</feature>
<dbReference type="CDD" id="cd21037">
    <property type="entry name" value="MLKL_NTD"/>
    <property type="match status" value="1"/>
</dbReference>
<dbReference type="InterPro" id="IPR012337">
    <property type="entry name" value="RNaseH-like_sf"/>
</dbReference>
<keyword evidence="3" id="KW-1185">Reference proteome</keyword>
<dbReference type="EMBL" id="MU157873">
    <property type="protein sequence ID" value="KAF9526303.1"/>
    <property type="molecule type" value="Genomic_DNA"/>
</dbReference>
<dbReference type="InterPro" id="IPR000719">
    <property type="entry name" value="Prot_kinase_dom"/>
</dbReference>
<sequence>MEDIPEIPPSPLQYAVKLYSLHDLDHQSTETGFQTGENATPEDLLSLERPPVPQQLSIHLYAIPDAFLSENTQNDGLRFPDAFPDPQHLSINLYPLPDVGRLTQTSGTSETIDNLAEKNPLPVSHSIDLLAITTQTSETSDNLADKDPLPVSHSVDLFATTDNLPHIQSVPEISPFPASHEIALFTAPEIQARLSPPTNPARVNPSHVFGAGQSRDEPKNVASFDTPLFQGMEAREIRIQGSSHFTVGTGNESRQPAPEPTVVRNPKEEEMEKNYADAEREIASYSNVPYVGRVADAVRIIIERCKHVEHYQKRAYVMASKCLEVVTILNSKASWLGSTDLAENSNKLFENFTNIQTFTQGWPNAKGTATLVGKEEIRLALDECREEVELALDLVQVWPKSQSGSQSQDLDEPADRVCYSIYLWLVSYRMIFRIDELRAQAYQWLARGEEGTQAEIKADRQVEIFRLPKLLNSEVECEATEPIVVGRNAVLWQGMWLGQEQVAIKVLRYVSQSGPRKRLEREISTWIDLKHKNVIPFYGTFMKSTNEVHLVRPWRDEGNILDYAKLHPGANRYSLMRDAAEGLYYLHTNSILHGNVKCANILMDEDRPKICDFGISKLAEDLAAKEEPLPSMPVRWLAPERIEGGPPSREADIYAFAMTILELVTGEHPYAEYEEAEVKEMVVEHKRPPKRPEAVDSSEVLPDGLWSLMLECWKPGAARHILIDMVSALSASSRRGEGDSYGWASHVSYPSSPRNDSPAHILYFWQVHKYEFPLLYRVAMDVLPAQASAVPCERVFSSSKETCIVRRSNIDAPLLEGLQILKFSIKNDRLNFVDNLIAKPENYTISGPLTQAAIEELKKTYDLEELEGLLRNSYV</sequence>
<organism evidence="2 3">
    <name type="scientific">Crepidotus variabilis</name>
    <dbReference type="NCBI Taxonomy" id="179855"/>
    <lineage>
        <taxon>Eukaryota</taxon>
        <taxon>Fungi</taxon>
        <taxon>Dikarya</taxon>
        <taxon>Basidiomycota</taxon>
        <taxon>Agaricomycotina</taxon>
        <taxon>Agaricomycetes</taxon>
        <taxon>Agaricomycetidae</taxon>
        <taxon>Agaricales</taxon>
        <taxon>Agaricineae</taxon>
        <taxon>Crepidotaceae</taxon>
        <taxon>Crepidotus</taxon>
    </lineage>
</organism>
<dbReference type="SUPFAM" id="SSF56112">
    <property type="entry name" value="Protein kinase-like (PK-like)"/>
    <property type="match status" value="1"/>
</dbReference>
<comment type="caution">
    <text evidence="2">The sequence shown here is derived from an EMBL/GenBank/DDBJ whole genome shotgun (WGS) entry which is preliminary data.</text>
</comment>
<dbReference type="Gene3D" id="1.10.510.10">
    <property type="entry name" value="Transferase(Phosphotransferase) domain 1"/>
    <property type="match status" value="1"/>
</dbReference>
<evidence type="ECO:0000313" key="3">
    <source>
        <dbReference type="Proteomes" id="UP000807306"/>
    </source>
</evidence>
<dbReference type="InterPro" id="IPR059179">
    <property type="entry name" value="MLKL-like_MCAfunc"/>
</dbReference>
<evidence type="ECO:0000259" key="1">
    <source>
        <dbReference type="PROSITE" id="PS50011"/>
    </source>
</evidence>
<dbReference type="GO" id="GO:0004674">
    <property type="term" value="F:protein serine/threonine kinase activity"/>
    <property type="evidence" value="ECO:0007669"/>
    <property type="project" value="TreeGrafter"/>
</dbReference>